<evidence type="ECO:0000313" key="3">
    <source>
        <dbReference type="Proteomes" id="UP000887568"/>
    </source>
</evidence>
<keyword evidence="1" id="KW-0732">Signal</keyword>
<dbReference type="RefSeq" id="XP_038053720.1">
    <property type="nucleotide sequence ID" value="XM_038197792.1"/>
</dbReference>
<accession>A0A913ZRE1</accession>
<evidence type="ECO:0000256" key="1">
    <source>
        <dbReference type="SAM" id="SignalP"/>
    </source>
</evidence>
<keyword evidence="3" id="KW-1185">Reference proteome</keyword>
<organism evidence="2 3">
    <name type="scientific">Patiria miniata</name>
    <name type="common">Bat star</name>
    <name type="synonym">Asterina miniata</name>
    <dbReference type="NCBI Taxonomy" id="46514"/>
    <lineage>
        <taxon>Eukaryota</taxon>
        <taxon>Metazoa</taxon>
        <taxon>Echinodermata</taxon>
        <taxon>Eleutherozoa</taxon>
        <taxon>Asterozoa</taxon>
        <taxon>Asteroidea</taxon>
        <taxon>Valvatacea</taxon>
        <taxon>Valvatida</taxon>
        <taxon>Asterinidae</taxon>
        <taxon>Patiria</taxon>
    </lineage>
</organism>
<dbReference type="Proteomes" id="UP000887568">
    <property type="component" value="Unplaced"/>
</dbReference>
<dbReference type="EnsemblMetazoa" id="XM_038197792.1">
    <property type="protein sequence ID" value="XP_038053720.1"/>
    <property type="gene ID" value="LOC119726187"/>
</dbReference>
<dbReference type="AlphaFoldDB" id="A0A913ZRE1"/>
<protein>
    <submittedName>
        <fullName evidence="2">Uncharacterized protein</fullName>
    </submittedName>
</protein>
<name>A0A913ZRE1_PATMI</name>
<dbReference type="OMA" id="RGAINGQ"/>
<feature type="signal peptide" evidence="1">
    <location>
        <begin position="1"/>
        <end position="24"/>
    </location>
</feature>
<evidence type="ECO:0000313" key="2">
    <source>
        <dbReference type="EnsemblMetazoa" id="XP_038053720.1"/>
    </source>
</evidence>
<proteinExistence type="predicted"/>
<feature type="chain" id="PRO_5037526640" evidence="1">
    <location>
        <begin position="25"/>
        <end position="131"/>
    </location>
</feature>
<sequence>MKATCILCAVVLVLLVDFFSQTSAEDSGEEASPAWLAGNRMFHGLDQFQRQSRWGGRHIRPQGRVPRAYDGDDEVQVFRRWGGRRVPYRGGHKRDWEKQIPNSDKAMDGQYKRAAENGQEMLDDVYPYLRN</sequence>
<reference evidence="2" key="1">
    <citation type="submission" date="2022-11" db="UniProtKB">
        <authorList>
            <consortium name="EnsemblMetazoa"/>
        </authorList>
    </citation>
    <scope>IDENTIFICATION</scope>
</reference>
<dbReference type="OrthoDB" id="10335189at2759"/>
<dbReference type="GeneID" id="119726187"/>